<dbReference type="OrthoDB" id="252964at2759"/>
<protein>
    <submittedName>
        <fullName evidence="3">Uncharacterized protein</fullName>
    </submittedName>
</protein>
<feature type="coiled-coil region" evidence="1">
    <location>
        <begin position="488"/>
        <end position="551"/>
    </location>
</feature>
<feature type="region of interest" description="Disordered" evidence="2">
    <location>
        <begin position="1"/>
        <end position="37"/>
    </location>
</feature>
<keyword evidence="1" id="KW-0175">Coiled coil</keyword>
<evidence type="ECO:0000256" key="2">
    <source>
        <dbReference type="SAM" id="MobiDB-lite"/>
    </source>
</evidence>
<dbReference type="PANTHER" id="PTHR22706">
    <property type="entry name" value="ASSEMBLY FACTOR FOR SPINDLE MICROTUBULES"/>
    <property type="match status" value="1"/>
</dbReference>
<dbReference type="Proteomes" id="UP000726737">
    <property type="component" value="Unassembled WGS sequence"/>
</dbReference>
<dbReference type="GO" id="GO:0005516">
    <property type="term" value="F:calmodulin binding"/>
    <property type="evidence" value="ECO:0007669"/>
    <property type="project" value="TreeGrafter"/>
</dbReference>
<dbReference type="InterPro" id="IPR000048">
    <property type="entry name" value="IQ_motif_EF-hand-BS"/>
</dbReference>
<organism evidence="3 4">
    <name type="scientific">Mortierella polycephala</name>
    <dbReference type="NCBI Taxonomy" id="41804"/>
    <lineage>
        <taxon>Eukaryota</taxon>
        <taxon>Fungi</taxon>
        <taxon>Fungi incertae sedis</taxon>
        <taxon>Mucoromycota</taxon>
        <taxon>Mortierellomycotina</taxon>
        <taxon>Mortierellomycetes</taxon>
        <taxon>Mortierellales</taxon>
        <taxon>Mortierellaceae</taxon>
        <taxon>Mortierella</taxon>
    </lineage>
</organism>
<evidence type="ECO:0000256" key="1">
    <source>
        <dbReference type="SAM" id="Coils"/>
    </source>
</evidence>
<name>A0A9P6Q034_9FUNG</name>
<dbReference type="InterPro" id="IPR051185">
    <property type="entry name" value="ASPM"/>
</dbReference>
<dbReference type="PROSITE" id="PS50096">
    <property type="entry name" value="IQ"/>
    <property type="match status" value="3"/>
</dbReference>
<proteinExistence type="predicted"/>
<dbReference type="GO" id="GO:0000922">
    <property type="term" value="C:spindle pole"/>
    <property type="evidence" value="ECO:0007669"/>
    <property type="project" value="TreeGrafter"/>
</dbReference>
<dbReference type="AlphaFoldDB" id="A0A9P6Q034"/>
<keyword evidence="4" id="KW-1185">Reference proteome</keyword>
<accession>A0A9P6Q034</accession>
<dbReference type="GO" id="GO:0007051">
    <property type="term" value="P:spindle organization"/>
    <property type="evidence" value="ECO:0007669"/>
    <property type="project" value="TreeGrafter"/>
</dbReference>
<comment type="caution">
    <text evidence="3">The sequence shown here is derived from an EMBL/GenBank/DDBJ whole genome shotgun (WGS) entry which is preliminary data.</text>
</comment>
<dbReference type="CDD" id="cd23766">
    <property type="entry name" value="IQCG"/>
    <property type="match status" value="1"/>
</dbReference>
<evidence type="ECO:0000313" key="3">
    <source>
        <dbReference type="EMBL" id="KAG0255572.1"/>
    </source>
</evidence>
<feature type="compositionally biased region" description="Polar residues" evidence="2">
    <location>
        <begin position="23"/>
        <end position="37"/>
    </location>
</feature>
<feature type="compositionally biased region" description="Acidic residues" evidence="2">
    <location>
        <begin position="573"/>
        <end position="582"/>
    </location>
</feature>
<feature type="region of interest" description="Disordered" evidence="2">
    <location>
        <begin position="559"/>
        <end position="639"/>
    </location>
</feature>
<sequence length="728" mass="81752">MSSRIKGLFSNKKKKDEKASSKQLFTSATSQGSNLSLASKGREVSIGSFASSTSAFELQRDGVSFQGESSVNLAPTPSSTGLAQDSVSIHYQQKEHPQEERQQQLAATTSTLNHAARTESSFIKERTMTTDPVVEELDIATHENPKVDAAASLYMTMSEQVPITIPDNNDSTTLLPEQDKLGSSLYLSHLPVNGGDGLNADSVRNQSMVDYGRNEQSVHEISHYSQRQDGSFVEQRSYISASPMEPEQNPNEGVYLNSTTEFFPIDDQNEQVYLDQYSEDADEFPVLQLKVSKLQKQVREMRKFMRGLVQLQIEQYEPATILIQAWWRGCLVRRELKKQRVFSWHRNPRRKVIKIQYLTRAELHQSCERISAPRASLLVRPELGADKETIAAVKLQAFFRSCLVRMRVQAYRDGMQAATVIQTIWRGYRTRNLDTRLGVEQLRFRNLKIQKAFGRVSIKLQYLQGRILALEENSLPMHEAQEIIHKEIEDMADQIDGLKQDLDQGLKQLDEQVSEEREQTTIEIRSLTERIKKLEDELGSIRSSNSSIEKQVRSLTLELPAGSHLELDKSDQDGEDDDDDYEPPSSPGSQAFPRAFPTSYSPTIANASALPEGGAFSSGARPHSIPYPGTNNSTNNPSRPLTMDPNQYFRFHGNQYIPISPSTSGGPAFPGGGGAADTKKYVSTDDFEYMQAEVDTLRLNNDRLEGMVRELTMRLNSLTANNGQFYPG</sequence>
<evidence type="ECO:0000313" key="4">
    <source>
        <dbReference type="Proteomes" id="UP000726737"/>
    </source>
</evidence>
<dbReference type="Gene3D" id="1.20.5.190">
    <property type="match status" value="2"/>
</dbReference>
<dbReference type="PANTHER" id="PTHR22706:SF2">
    <property type="entry name" value="SFI1 SPINDLE BODY DOMAIN-CONTAINING PROTEIN"/>
    <property type="match status" value="1"/>
</dbReference>
<feature type="compositionally biased region" description="Polar residues" evidence="2">
    <location>
        <begin position="629"/>
        <end position="639"/>
    </location>
</feature>
<dbReference type="EMBL" id="JAAAJA010000342">
    <property type="protein sequence ID" value="KAG0255572.1"/>
    <property type="molecule type" value="Genomic_DNA"/>
</dbReference>
<reference evidence="3" key="1">
    <citation type="journal article" date="2020" name="Fungal Divers.">
        <title>Resolving the Mortierellaceae phylogeny through synthesis of multi-gene phylogenetics and phylogenomics.</title>
        <authorList>
            <person name="Vandepol N."/>
            <person name="Liber J."/>
            <person name="Desiro A."/>
            <person name="Na H."/>
            <person name="Kennedy M."/>
            <person name="Barry K."/>
            <person name="Grigoriev I.V."/>
            <person name="Miller A.N."/>
            <person name="O'Donnell K."/>
            <person name="Stajich J.E."/>
            <person name="Bonito G."/>
        </authorList>
    </citation>
    <scope>NUCLEOTIDE SEQUENCE</scope>
    <source>
        <strain evidence="3">KOD948</strain>
    </source>
</reference>
<gene>
    <name evidence="3" type="ORF">BG011_005050</name>
</gene>
<dbReference type="GO" id="GO:0051295">
    <property type="term" value="P:establishment of meiotic spindle localization"/>
    <property type="evidence" value="ECO:0007669"/>
    <property type="project" value="TreeGrafter"/>
</dbReference>
<dbReference type="Pfam" id="PF00612">
    <property type="entry name" value="IQ"/>
    <property type="match status" value="3"/>
</dbReference>
<feature type="coiled-coil region" evidence="1">
    <location>
        <begin position="694"/>
        <end position="721"/>
    </location>
</feature>
<dbReference type="SMART" id="SM00015">
    <property type="entry name" value="IQ"/>
    <property type="match status" value="3"/>
</dbReference>
<dbReference type="GO" id="GO:0000278">
    <property type="term" value="P:mitotic cell cycle"/>
    <property type="evidence" value="ECO:0007669"/>
    <property type="project" value="TreeGrafter"/>
</dbReference>